<protein>
    <recommendedName>
        <fullName evidence="4">DUF31 domain-containing protein</fullName>
    </recommendedName>
</protein>
<evidence type="ECO:0000256" key="1">
    <source>
        <dbReference type="SAM" id="SignalP"/>
    </source>
</evidence>
<evidence type="ECO:0008006" key="4">
    <source>
        <dbReference type="Google" id="ProtNLM"/>
    </source>
</evidence>
<evidence type="ECO:0000313" key="3">
    <source>
        <dbReference type="Proteomes" id="UP001240643"/>
    </source>
</evidence>
<keyword evidence="3" id="KW-1185">Reference proteome</keyword>
<dbReference type="Proteomes" id="UP001240643">
    <property type="component" value="Unassembled WGS sequence"/>
</dbReference>
<name>A0ABU0LXZ8_9BACT</name>
<dbReference type="RefSeq" id="WP_256547721.1">
    <property type="nucleotide sequence ID" value="NZ_CP101809.1"/>
</dbReference>
<keyword evidence="1" id="KW-0732">Signal</keyword>
<feature type="signal peptide" evidence="1">
    <location>
        <begin position="1"/>
        <end position="26"/>
    </location>
</feature>
<evidence type="ECO:0000313" key="2">
    <source>
        <dbReference type="EMBL" id="MDQ0513581.1"/>
    </source>
</evidence>
<proteinExistence type="predicted"/>
<sequence>MKKLKKVSFFLLLAIGSFSSSSFLLANQINQVSTEYDQSLKIHRQTDKSDLIHFNNSTRLPTIISDLGPVLMNGNTIFQLDWFGKKVWSTNVFEQLKNSGHIAPDGTNEEIFGFPVGTAVIGWKFSKITHKIYLHIPATRIGNDNNANDDWKYQYIIPLDPENGKLEIVEPKYTPRINVSGSTWNGTYKGLRFQFGIISELDNGSILVYGLLGTTGLANGGFRYHVFNPAVNKIIFSGNILGMQPRDYGFQVNNLLLHTVQPITTIPIGNNKTLFLTRQGLHPDTEWNHELWNEGQYNSNIFTFLVNNNFLLENNLWKESPLWWQPSSSSSFIHPHRNSVLVTNNNYGLNNSYYQNLVADEIWIPFLNKIFFVKPNNSTLGYKATSLELPKLVTNISPWYSGILYSSYLDLRGNLFFNMAIWNDTVNDWKIDTTVFKLDVTTKKN</sequence>
<comment type="caution">
    <text evidence="2">The sequence shown here is derived from an EMBL/GenBank/DDBJ whole genome shotgun (WGS) entry which is preliminary data.</text>
</comment>
<reference evidence="2" key="1">
    <citation type="submission" date="2023-07" db="EMBL/GenBank/DDBJ databases">
        <title>Genomic Encyclopedia of Type Strains, Phase IV (KMG-IV): sequencing the most valuable type-strain genomes for metagenomic binning, comparative biology and taxonomic classification.</title>
        <authorList>
            <person name="Goeker M."/>
        </authorList>
    </citation>
    <scope>NUCLEOTIDE SEQUENCE [LARGE SCALE GENOMIC DNA]</scope>
    <source>
        <strain evidence="2">DSM 21204</strain>
    </source>
</reference>
<organism evidence="2 3">
    <name type="scientific">Mycoplasmoides fastidiosum</name>
    <dbReference type="NCBI Taxonomy" id="92758"/>
    <lineage>
        <taxon>Bacteria</taxon>
        <taxon>Bacillati</taxon>
        <taxon>Mycoplasmatota</taxon>
        <taxon>Mycoplasmoidales</taxon>
        <taxon>Mycoplasmoidaceae</taxon>
        <taxon>Mycoplasmoides</taxon>
    </lineage>
</organism>
<accession>A0ABU0LXZ8</accession>
<feature type="chain" id="PRO_5046117046" description="DUF31 domain-containing protein" evidence="1">
    <location>
        <begin position="27"/>
        <end position="445"/>
    </location>
</feature>
<dbReference type="EMBL" id="JAUSWO010000001">
    <property type="protein sequence ID" value="MDQ0513581.1"/>
    <property type="molecule type" value="Genomic_DNA"/>
</dbReference>
<gene>
    <name evidence="2" type="ORF">J2Z62_000019</name>
</gene>